<reference evidence="5" key="1">
    <citation type="submission" date="2018-05" db="EMBL/GenBank/DDBJ databases">
        <authorList>
            <person name="Lanie J.A."/>
            <person name="Ng W.-L."/>
            <person name="Kazmierczak K.M."/>
            <person name="Andrzejewski T.M."/>
            <person name="Davidsen T.M."/>
            <person name="Wayne K.J."/>
            <person name="Tettelin H."/>
            <person name="Glass J.I."/>
            <person name="Rusch D."/>
            <person name="Podicherti R."/>
            <person name="Tsui H.-C.T."/>
            <person name="Winkler M.E."/>
        </authorList>
    </citation>
    <scope>NUCLEOTIDE SEQUENCE</scope>
</reference>
<sequence>MKIRLVQFTGILAIGSASTEATLAGLETFRKEVEPILAKRCFGCHGPEKQKGKIRLDQLDPDLMKGKSAETWHDALNMLNRGEMPPEDEAQPTVEERRKLVGWLTKELRKAAKARRDTGGQAVIRRLNRAEYQYTMTDLLGFEMDYSGDLPSDARSLEGFKNNGASLGMTALQVENYLKTARK</sequence>
<dbReference type="Pfam" id="PF07626">
    <property type="entry name" value="PSD3"/>
    <property type="match status" value="1"/>
</dbReference>
<dbReference type="InterPro" id="IPR036909">
    <property type="entry name" value="Cyt_c-like_dom_sf"/>
</dbReference>
<keyword evidence="1" id="KW-0349">Heme</keyword>
<evidence type="ECO:0000313" key="5">
    <source>
        <dbReference type="EMBL" id="SVD68117.1"/>
    </source>
</evidence>
<name>A0A382XAB7_9ZZZZ</name>
<keyword evidence="3" id="KW-0408">Iron</keyword>
<dbReference type="EMBL" id="UINC01166265">
    <property type="protein sequence ID" value="SVD68117.1"/>
    <property type="molecule type" value="Genomic_DNA"/>
</dbReference>
<evidence type="ECO:0000259" key="4">
    <source>
        <dbReference type="PROSITE" id="PS51007"/>
    </source>
</evidence>
<proteinExistence type="predicted"/>
<dbReference type="InterPro" id="IPR011429">
    <property type="entry name" value="Cyt_c_Planctomycete-type"/>
</dbReference>
<keyword evidence="2" id="KW-0479">Metal-binding</keyword>
<dbReference type="PROSITE" id="PS51007">
    <property type="entry name" value="CYTC"/>
    <property type="match status" value="1"/>
</dbReference>
<accession>A0A382XAB7</accession>
<dbReference type="GO" id="GO:0020037">
    <property type="term" value="F:heme binding"/>
    <property type="evidence" value="ECO:0007669"/>
    <property type="project" value="InterPro"/>
</dbReference>
<dbReference type="SUPFAM" id="SSF46626">
    <property type="entry name" value="Cytochrome c"/>
    <property type="match status" value="1"/>
</dbReference>
<dbReference type="GO" id="GO:0046872">
    <property type="term" value="F:metal ion binding"/>
    <property type="evidence" value="ECO:0007669"/>
    <property type="project" value="UniProtKB-KW"/>
</dbReference>
<dbReference type="AlphaFoldDB" id="A0A382XAB7"/>
<evidence type="ECO:0000256" key="1">
    <source>
        <dbReference type="ARBA" id="ARBA00022617"/>
    </source>
</evidence>
<organism evidence="5">
    <name type="scientific">marine metagenome</name>
    <dbReference type="NCBI Taxonomy" id="408172"/>
    <lineage>
        <taxon>unclassified sequences</taxon>
        <taxon>metagenomes</taxon>
        <taxon>ecological metagenomes</taxon>
    </lineage>
</organism>
<feature type="domain" description="Cytochrome c" evidence="4">
    <location>
        <begin position="20"/>
        <end position="108"/>
    </location>
</feature>
<dbReference type="Pfam" id="PF07635">
    <property type="entry name" value="PSCyt1"/>
    <property type="match status" value="1"/>
</dbReference>
<dbReference type="GO" id="GO:0009055">
    <property type="term" value="F:electron transfer activity"/>
    <property type="evidence" value="ECO:0007669"/>
    <property type="project" value="InterPro"/>
</dbReference>
<dbReference type="InterPro" id="IPR013036">
    <property type="entry name" value="DUF1587"/>
</dbReference>
<evidence type="ECO:0000256" key="3">
    <source>
        <dbReference type="ARBA" id="ARBA00023004"/>
    </source>
</evidence>
<protein>
    <recommendedName>
        <fullName evidence="4">Cytochrome c domain-containing protein</fullName>
    </recommendedName>
</protein>
<dbReference type="InterPro" id="IPR009056">
    <property type="entry name" value="Cyt_c-like_dom"/>
</dbReference>
<dbReference type="Gene3D" id="1.10.760.10">
    <property type="entry name" value="Cytochrome c-like domain"/>
    <property type="match status" value="1"/>
</dbReference>
<gene>
    <name evidence="5" type="ORF">METZ01_LOCUS420971</name>
</gene>
<evidence type="ECO:0000256" key="2">
    <source>
        <dbReference type="ARBA" id="ARBA00022723"/>
    </source>
</evidence>
<feature type="non-terminal residue" evidence="5">
    <location>
        <position position="183"/>
    </location>
</feature>